<gene>
    <name evidence="3" type="ORF">NS354_09430</name>
</gene>
<organism evidence="3 4">
    <name type="scientific">Leucobacter chromiiresistens</name>
    <dbReference type="NCBI Taxonomy" id="1079994"/>
    <lineage>
        <taxon>Bacteria</taxon>
        <taxon>Bacillati</taxon>
        <taxon>Actinomycetota</taxon>
        <taxon>Actinomycetes</taxon>
        <taxon>Micrococcales</taxon>
        <taxon>Microbacteriaceae</taxon>
        <taxon>Leucobacter</taxon>
    </lineage>
</organism>
<dbReference type="InterPro" id="IPR041656">
    <property type="entry name" value="TPR_5"/>
</dbReference>
<dbReference type="AlphaFoldDB" id="A0A147ELX7"/>
<reference evidence="3 4" key="1">
    <citation type="journal article" date="2016" name="Front. Microbiol.">
        <title>Genomic Resource of Rice Seed Associated Bacteria.</title>
        <authorList>
            <person name="Midha S."/>
            <person name="Bansal K."/>
            <person name="Sharma S."/>
            <person name="Kumar N."/>
            <person name="Patil P.P."/>
            <person name="Chaudhry V."/>
            <person name="Patil P.B."/>
        </authorList>
    </citation>
    <scope>NUCLEOTIDE SEQUENCE [LARGE SCALE GENOMIC DNA]</scope>
    <source>
        <strain evidence="3 4">NS354</strain>
    </source>
</reference>
<evidence type="ECO:0000313" key="3">
    <source>
        <dbReference type="EMBL" id="KTR85415.1"/>
    </source>
</evidence>
<accession>A0A147ELX7</accession>
<evidence type="ECO:0000256" key="1">
    <source>
        <dbReference type="SAM" id="MobiDB-lite"/>
    </source>
</evidence>
<dbReference type="SUPFAM" id="SSF48452">
    <property type="entry name" value="TPR-like"/>
    <property type="match status" value="1"/>
</dbReference>
<dbReference type="OrthoDB" id="193829at2"/>
<name>A0A147ELX7_9MICO</name>
<dbReference type="PATRIC" id="fig|1079994.3.peg.2150"/>
<dbReference type="InterPro" id="IPR011990">
    <property type="entry name" value="TPR-like_helical_dom_sf"/>
</dbReference>
<sequence length="182" mass="18684">MTSSPPDWQSRVDDAWNDPLSTPAQTVARIAALVAELPHDDPRGPFELGGAYDSAGSEAAAAEQYERAIALGLAGRARAELDIQYASTLRNLGRAEEAVAVLEASSGDPALGAARAAFLALALHSAGQPGAGLAVALEAIAPALPQYQRSVRAYAADLRRRESGAQHDPATNGADAGSSTPT</sequence>
<dbReference type="Proteomes" id="UP000070810">
    <property type="component" value="Unassembled WGS sequence"/>
</dbReference>
<evidence type="ECO:0000313" key="4">
    <source>
        <dbReference type="Proteomes" id="UP000070810"/>
    </source>
</evidence>
<feature type="region of interest" description="Disordered" evidence="1">
    <location>
        <begin position="1"/>
        <end position="20"/>
    </location>
</feature>
<dbReference type="RefSeq" id="WP_058594256.1">
    <property type="nucleotide sequence ID" value="NZ_LDRK01000061.1"/>
</dbReference>
<feature type="region of interest" description="Disordered" evidence="1">
    <location>
        <begin position="158"/>
        <end position="182"/>
    </location>
</feature>
<protein>
    <recommendedName>
        <fullName evidence="2">Tetratrico peptide repeat group 5 domain-containing protein</fullName>
    </recommendedName>
</protein>
<feature type="domain" description="Tetratrico peptide repeat group 5" evidence="2">
    <location>
        <begin position="46"/>
        <end position="158"/>
    </location>
</feature>
<keyword evidence="4" id="KW-1185">Reference proteome</keyword>
<evidence type="ECO:0000259" key="2">
    <source>
        <dbReference type="Pfam" id="PF12688"/>
    </source>
</evidence>
<dbReference type="Gene3D" id="1.25.40.10">
    <property type="entry name" value="Tetratricopeptide repeat domain"/>
    <property type="match status" value="1"/>
</dbReference>
<comment type="caution">
    <text evidence="3">The sequence shown here is derived from an EMBL/GenBank/DDBJ whole genome shotgun (WGS) entry which is preliminary data.</text>
</comment>
<dbReference type="Pfam" id="PF12688">
    <property type="entry name" value="TPR_5"/>
    <property type="match status" value="1"/>
</dbReference>
<dbReference type="EMBL" id="LDRK01000061">
    <property type="protein sequence ID" value="KTR85415.1"/>
    <property type="molecule type" value="Genomic_DNA"/>
</dbReference>
<proteinExistence type="predicted"/>